<accession>A0ABQ9F0Q3</accession>
<protein>
    <recommendedName>
        <fullName evidence="10">Cleft lip and palate associated transmembrane protein</fullName>
    </recommendedName>
</protein>
<reference evidence="8 9" key="1">
    <citation type="submission" date="2022-12" db="EMBL/GenBank/DDBJ databases">
        <title>Chromosome-level genome of Tegillarca granosa.</title>
        <authorList>
            <person name="Kim J."/>
        </authorList>
    </citation>
    <scope>NUCLEOTIDE SEQUENCE [LARGE SCALE GENOMIC DNA]</scope>
    <source>
        <strain evidence="8">Teg-2019</strain>
        <tissue evidence="8">Adductor muscle</tissue>
    </source>
</reference>
<dbReference type="Pfam" id="PF05602">
    <property type="entry name" value="CLPTM1"/>
    <property type="match status" value="1"/>
</dbReference>
<feature type="compositionally biased region" description="Polar residues" evidence="6">
    <location>
        <begin position="1"/>
        <end position="17"/>
    </location>
</feature>
<feature type="compositionally biased region" description="Polar residues" evidence="6">
    <location>
        <begin position="66"/>
        <end position="84"/>
    </location>
</feature>
<feature type="transmembrane region" description="Helical" evidence="7">
    <location>
        <begin position="386"/>
        <end position="401"/>
    </location>
</feature>
<evidence type="ECO:0000256" key="2">
    <source>
        <dbReference type="ARBA" id="ARBA00009310"/>
    </source>
</evidence>
<evidence type="ECO:0000256" key="1">
    <source>
        <dbReference type="ARBA" id="ARBA00004141"/>
    </source>
</evidence>
<gene>
    <name evidence="8" type="ORF">KUTeg_013992</name>
</gene>
<evidence type="ECO:0000256" key="6">
    <source>
        <dbReference type="SAM" id="MobiDB-lite"/>
    </source>
</evidence>
<dbReference type="PANTHER" id="PTHR21347">
    <property type="entry name" value="CLEFT LIP AND PALATE ASSOCIATED TRANSMEMBRANE PROTEIN-RELATED"/>
    <property type="match status" value="1"/>
</dbReference>
<feature type="region of interest" description="Disordered" evidence="6">
    <location>
        <begin position="602"/>
        <end position="655"/>
    </location>
</feature>
<name>A0ABQ9F0Q3_TEGGR</name>
<feature type="transmembrane region" description="Helical" evidence="7">
    <location>
        <begin position="493"/>
        <end position="514"/>
    </location>
</feature>
<feature type="region of interest" description="Disordered" evidence="6">
    <location>
        <begin position="1"/>
        <end position="37"/>
    </location>
</feature>
<comment type="subcellular location">
    <subcellularLocation>
        <location evidence="1">Membrane</location>
        <topology evidence="1">Multi-pass membrane protein</topology>
    </subcellularLocation>
</comment>
<keyword evidence="9" id="KW-1185">Reference proteome</keyword>
<feature type="compositionally biased region" description="Basic and acidic residues" evidence="6">
    <location>
        <begin position="624"/>
        <end position="635"/>
    </location>
</feature>
<dbReference type="PANTHER" id="PTHR21347:SF14">
    <property type="entry name" value="LIPID SCRAMBLASE CLPTM1-RELATED"/>
    <property type="match status" value="1"/>
</dbReference>
<evidence type="ECO:0000313" key="9">
    <source>
        <dbReference type="Proteomes" id="UP001217089"/>
    </source>
</evidence>
<dbReference type="EMBL" id="JARBDR010000657">
    <property type="protein sequence ID" value="KAJ8309118.1"/>
    <property type="molecule type" value="Genomic_DNA"/>
</dbReference>
<organism evidence="8 9">
    <name type="scientific">Tegillarca granosa</name>
    <name type="common">Malaysian cockle</name>
    <name type="synonym">Anadara granosa</name>
    <dbReference type="NCBI Taxonomy" id="220873"/>
    <lineage>
        <taxon>Eukaryota</taxon>
        <taxon>Metazoa</taxon>
        <taxon>Spiralia</taxon>
        <taxon>Lophotrochozoa</taxon>
        <taxon>Mollusca</taxon>
        <taxon>Bivalvia</taxon>
        <taxon>Autobranchia</taxon>
        <taxon>Pteriomorphia</taxon>
        <taxon>Arcoida</taxon>
        <taxon>Arcoidea</taxon>
        <taxon>Arcidae</taxon>
        <taxon>Tegillarca</taxon>
    </lineage>
</organism>
<dbReference type="InterPro" id="IPR008429">
    <property type="entry name" value="CLPTM1"/>
</dbReference>
<feature type="compositionally biased region" description="Low complexity" evidence="6">
    <location>
        <begin position="18"/>
        <end position="37"/>
    </location>
</feature>
<keyword evidence="3 7" id="KW-0812">Transmembrane</keyword>
<evidence type="ECO:0000256" key="5">
    <source>
        <dbReference type="ARBA" id="ARBA00023136"/>
    </source>
</evidence>
<feature type="transmembrane region" description="Helical" evidence="7">
    <location>
        <begin position="468"/>
        <end position="487"/>
    </location>
</feature>
<sequence length="655" mass="75982">MADNTLVSSQDGGNNSTQEQNQVQNGQGQPQQQQQQQQGFGSILKTLLIRMFFIYMISSLFRRSSPPANNSTDGKTSVPAQTSTNLFPKGTMMDLYIYVSEQEEFTDFKNPDALFWRQAHIEYGDWENGPDNDGSYTKYGKIITPEAVQNNGSIYLHVYVVKEGKSPNPEDKGAYSKRYTIHKTKRLNKYKKRKYSDTVNLLTGETDVHPDLVRKENMSAFEILSHWHPNLTINILDDHSPWTKGHIPAPLDEYVEFLPGTNKYYPVVYFNDYWNLNSEYQPINETTKTLNLTLIFSPISLLKWQMYAAQGMRSKWYGMMGADFMEEADEDQDSLKTAFLETNPYLLALTVIVSIVHSVFEFLAFKNDIQFWKNRKSLEGLSVRSVFFNVFQSLIVLLYVMDNETNMMVRISIFIGLGIELWKIQKVVNIKIDRERPLFGIFPRITYEDKSTYTESHTKEYDMMAFKYLSWALFPLLGGYAVYSLMYLEHKGWYSWVLGMLYGFLLTFGFIMMTPQLFINYKLKSVAHLPWRMMTYKALNTFIDDIFAFVIKMPTLYRIGCFRDDIVFFIFLYQRYIYRVDPTRVNEFGTSQEMFDQNGSAITETDKDGHQADALPEPQSNGDVIKEDNKDKSDSEVSEEETVAPPKSAEEKKKD</sequence>
<feature type="region of interest" description="Disordered" evidence="6">
    <location>
        <begin position="65"/>
        <end position="84"/>
    </location>
</feature>
<comment type="similarity">
    <text evidence="2">Belongs to the CLPTM1 family.</text>
</comment>
<evidence type="ECO:0000256" key="4">
    <source>
        <dbReference type="ARBA" id="ARBA00022989"/>
    </source>
</evidence>
<comment type="caution">
    <text evidence="8">The sequence shown here is derived from an EMBL/GenBank/DDBJ whole genome shotgun (WGS) entry which is preliminary data.</text>
</comment>
<evidence type="ECO:0008006" key="10">
    <source>
        <dbReference type="Google" id="ProtNLM"/>
    </source>
</evidence>
<feature type="transmembrane region" description="Helical" evidence="7">
    <location>
        <begin position="345"/>
        <end position="365"/>
    </location>
</feature>
<evidence type="ECO:0000256" key="7">
    <source>
        <dbReference type="SAM" id="Phobius"/>
    </source>
</evidence>
<keyword evidence="5 7" id="KW-0472">Membrane</keyword>
<dbReference type="Proteomes" id="UP001217089">
    <property type="component" value="Unassembled WGS sequence"/>
</dbReference>
<keyword evidence="4 7" id="KW-1133">Transmembrane helix</keyword>
<proteinExistence type="inferred from homology"/>
<evidence type="ECO:0000256" key="3">
    <source>
        <dbReference type="ARBA" id="ARBA00022692"/>
    </source>
</evidence>
<evidence type="ECO:0000313" key="8">
    <source>
        <dbReference type="EMBL" id="KAJ8309118.1"/>
    </source>
</evidence>